<evidence type="ECO:0000256" key="2">
    <source>
        <dbReference type="SAM" id="MobiDB-lite"/>
    </source>
</evidence>
<dbReference type="PANTHER" id="PTHR12345">
    <property type="entry name" value="SYNTENIN RELATED"/>
    <property type="match status" value="1"/>
</dbReference>
<sequence>MSQEGVSSFGTIKHSVRGISSTKQTTRPELHQINNVVSERYLWEMRRRTPNTTPASTVLNSPDLTESESRHGYHHHHHHQYPIKLGRSPVSHADSASPVTPPGGAALVTDGEMVVFDDIGDSWNGGRMILDSPTTSDVEGAAAPRPDGTSSPGSGSRVTKMIGGLPIAEYEGSPRRFGNVQYDSPVANRTTSGRTVLASPAVFPRPGFPHRVVPSPSGGAYGNCQEDGQEEVKTQPPTTFDYLYEFSETRKVLEEFFKCPESDSERAKSSSSEFIPHGYHNQLDSVQDHCYIGQRLAQKTQESQSPTRRIREEEFDHNDIELYLDSGSRSSGELADTELEHNVRRHSRNFTLSPETTDYDSNCGDLDSLSNDINGIVPDFNRLYTSMPVLEDGLSSGHASDTENNNPAIGVDMRQRVITGGNFLEQCSSPKRCIEGSQEAEPSQNNVSKEARTFSTPPPPQVLTQDVQAALKDIRSTLQRTKTLPTTSNPPPTADRTVPKGISEGAKDAQESPVWVPRHHNNAASRESLSSEHPSKAMSGEDEEADTDLETDRLLGQQRLDDQGFYEDRGSGVWKGKLAKSPSSSKSPPLSQLAQSTIRQGVGTALSPTSPVSGGSGGRMSPVTLADKSPTDSIGSKKDDSRKGKSRNKEG</sequence>
<dbReference type="VEuPathDB" id="VectorBase:PPAPM1_001354"/>
<evidence type="ECO:0000313" key="4">
    <source>
        <dbReference type="Proteomes" id="UP000092462"/>
    </source>
</evidence>
<organism evidence="3 4">
    <name type="scientific">Phlebotomus papatasi</name>
    <name type="common">Sandfly</name>
    <dbReference type="NCBI Taxonomy" id="29031"/>
    <lineage>
        <taxon>Eukaryota</taxon>
        <taxon>Metazoa</taxon>
        <taxon>Ecdysozoa</taxon>
        <taxon>Arthropoda</taxon>
        <taxon>Hexapoda</taxon>
        <taxon>Insecta</taxon>
        <taxon>Pterygota</taxon>
        <taxon>Neoptera</taxon>
        <taxon>Endopterygota</taxon>
        <taxon>Diptera</taxon>
        <taxon>Nematocera</taxon>
        <taxon>Psychodoidea</taxon>
        <taxon>Psychodidae</taxon>
        <taxon>Phlebotomus</taxon>
        <taxon>Phlebotomus</taxon>
    </lineage>
</organism>
<feature type="compositionally biased region" description="Polar residues" evidence="2">
    <location>
        <begin position="477"/>
        <end position="487"/>
    </location>
</feature>
<evidence type="ECO:0000313" key="3">
    <source>
        <dbReference type="EnsemblMetazoa" id="PPAI001684-PA"/>
    </source>
</evidence>
<dbReference type="PANTHER" id="PTHR12345:SF16">
    <property type="entry name" value="X11L, ISOFORM F-RELATED"/>
    <property type="match status" value="1"/>
</dbReference>
<dbReference type="GO" id="GO:0007268">
    <property type="term" value="P:chemical synaptic transmission"/>
    <property type="evidence" value="ECO:0007669"/>
    <property type="project" value="TreeGrafter"/>
</dbReference>
<dbReference type="GO" id="GO:0043197">
    <property type="term" value="C:dendritic spine"/>
    <property type="evidence" value="ECO:0007669"/>
    <property type="project" value="TreeGrafter"/>
</dbReference>
<dbReference type="VEuPathDB" id="VectorBase:PPAI001684"/>
<accession>A0A1B0D2W1</accession>
<feature type="compositionally biased region" description="Basic and acidic residues" evidence="2">
    <location>
        <begin position="559"/>
        <end position="570"/>
    </location>
</feature>
<dbReference type="GO" id="GO:0005737">
    <property type="term" value="C:cytoplasm"/>
    <property type="evidence" value="ECO:0007669"/>
    <property type="project" value="TreeGrafter"/>
</dbReference>
<dbReference type="EnsemblMetazoa" id="PPAI001684-RA">
    <property type="protein sequence ID" value="PPAI001684-PA"/>
    <property type="gene ID" value="PPAI001684"/>
</dbReference>
<feature type="compositionally biased region" description="Basic and acidic residues" evidence="2">
    <location>
        <begin position="635"/>
        <end position="651"/>
    </location>
</feature>
<feature type="region of interest" description="Disordered" evidence="2">
    <location>
        <begin position="51"/>
        <end position="81"/>
    </location>
</feature>
<dbReference type="Proteomes" id="UP000092462">
    <property type="component" value="Unassembled WGS sequence"/>
</dbReference>
<feature type="compositionally biased region" description="Polar residues" evidence="2">
    <location>
        <begin position="51"/>
        <end position="64"/>
    </location>
</feature>
<dbReference type="EMBL" id="AJVK01002880">
    <property type="status" value="NOT_ANNOTATED_CDS"/>
    <property type="molecule type" value="Genomic_DNA"/>
</dbReference>
<keyword evidence="1" id="KW-0677">Repeat</keyword>
<evidence type="ECO:0000256" key="1">
    <source>
        <dbReference type="ARBA" id="ARBA00022737"/>
    </source>
</evidence>
<feature type="region of interest" description="Disordered" evidence="2">
    <location>
        <begin position="130"/>
        <end position="160"/>
    </location>
</feature>
<dbReference type="InterPro" id="IPR051230">
    <property type="entry name" value="APP-Binding"/>
</dbReference>
<keyword evidence="4" id="KW-1185">Reference proteome</keyword>
<feature type="compositionally biased region" description="Low complexity" evidence="2">
    <location>
        <begin position="579"/>
        <end position="596"/>
    </location>
</feature>
<dbReference type="EMBL" id="AJVK01002881">
    <property type="status" value="NOT_ANNOTATED_CDS"/>
    <property type="molecule type" value="Genomic_DNA"/>
</dbReference>
<feature type="compositionally biased region" description="Acidic residues" evidence="2">
    <location>
        <begin position="540"/>
        <end position="549"/>
    </location>
</feature>
<feature type="region of interest" description="Disordered" evidence="2">
    <location>
        <begin position="477"/>
        <end position="651"/>
    </location>
</feature>
<dbReference type="GO" id="GO:0005886">
    <property type="term" value="C:plasma membrane"/>
    <property type="evidence" value="ECO:0007669"/>
    <property type="project" value="TreeGrafter"/>
</dbReference>
<proteinExistence type="predicted"/>
<name>A0A1B0D2W1_PHLPP</name>
<feature type="compositionally biased region" description="Polar residues" evidence="2">
    <location>
        <begin position="148"/>
        <end position="157"/>
    </location>
</feature>
<protein>
    <submittedName>
        <fullName evidence="3">Uncharacterized protein</fullName>
    </submittedName>
</protein>
<dbReference type="AlphaFoldDB" id="A0A1B0D2W1"/>
<reference evidence="3" key="1">
    <citation type="submission" date="2022-08" db="UniProtKB">
        <authorList>
            <consortium name="EnsemblMetazoa"/>
        </authorList>
    </citation>
    <scope>IDENTIFICATION</scope>
    <source>
        <strain evidence="3">Israel</strain>
    </source>
</reference>
<feature type="region of interest" description="Disordered" evidence="2">
    <location>
        <begin position="434"/>
        <end position="462"/>
    </location>
</feature>
<feature type="compositionally biased region" description="Basic residues" evidence="2">
    <location>
        <begin position="72"/>
        <end position="81"/>
    </location>
</feature>